<accession>A0A937AD73</accession>
<evidence type="ECO:0000256" key="3">
    <source>
        <dbReference type="ARBA" id="ARBA00023237"/>
    </source>
</evidence>
<dbReference type="SUPFAM" id="SSF82171">
    <property type="entry name" value="DPP6 N-terminal domain-like"/>
    <property type="match status" value="1"/>
</dbReference>
<organism evidence="7 8">
    <name type="scientific">Marivirga atlantica</name>
    <dbReference type="NCBI Taxonomy" id="1548457"/>
    <lineage>
        <taxon>Bacteria</taxon>
        <taxon>Pseudomonadati</taxon>
        <taxon>Bacteroidota</taxon>
        <taxon>Cytophagia</taxon>
        <taxon>Cytophagales</taxon>
        <taxon>Marivirgaceae</taxon>
        <taxon>Marivirga</taxon>
    </lineage>
</organism>
<keyword evidence="8" id="KW-1185">Reference proteome</keyword>
<evidence type="ECO:0000256" key="2">
    <source>
        <dbReference type="ARBA" id="ARBA00023136"/>
    </source>
</evidence>
<dbReference type="SUPFAM" id="SSF103088">
    <property type="entry name" value="OmpA-like"/>
    <property type="match status" value="1"/>
</dbReference>
<feature type="signal peptide" evidence="5">
    <location>
        <begin position="1"/>
        <end position="23"/>
    </location>
</feature>
<keyword evidence="3" id="KW-0998">Cell outer membrane</keyword>
<keyword evidence="5" id="KW-0732">Signal</keyword>
<dbReference type="InterPro" id="IPR006664">
    <property type="entry name" value="OMP_bac"/>
</dbReference>
<dbReference type="InterPro" id="IPR036737">
    <property type="entry name" value="OmpA-like_sf"/>
</dbReference>
<sequence>MKKLLLSALVLFLFINSNIQLKAQDVQWASKVIEFSSELDETQFSTKQLLGKPNVYPWGEGSPNAWTPSRPNKKEFIKVGFDNPKPIRQIAIAESYNPSTLSKIYFYDEAGNEYLMITREPVIINQPGRFLRLFTELTPYNVAAVKLEFDGDAVPGYYSIDAIGITDSDEPIDLQLETVPNVKEDLTAEKLDDRVNSPYEELKPVLSPTGKQLFFGRKFHPENIGGVEDYEDIWVSDLDTVTNEWKQARNMGEPLNTEGPNWVSSITPDGNTLVMLLGNKYDEKKKRLISGVSMSSREGDGWSEPKAQEIDDYYNVSEKANFYLANNRKTLLMSIERDDTYGARDLYVSFLKRDGTWTAPMNLGATVNSASEETSPFLAPDDKTLFFSSAGYVGFGKSDIYMTQRLDDTWQNWSEPLNMGPQVNSEGEDLFFTMPAEGNFAYYTKEDSVGDMNIFRLEMPLFYEIDPIITITGRVLDAETQQPLAAVVSYETLEDGKEVGRVETDPVTGEYKIALPAGKEYQYIVKIDGYLPISENIDLTNQRESKSFNNDMILMPVQEKAEIVLNNVFFNFDSYALLPKSKSELDRMVDVMKDNPSIDVSIIGHTDNIGTEEYNLGLSKKRAKSVVDYLVANGINVERLSFEGKGELYPEVPNTSKENRAQNRRVNFKVD</sequence>
<evidence type="ECO:0000259" key="6">
    <source>
        <dbReference type="PROSITE" id="PS51123"/>
    </source>
</evidence>
<dbReference type="EMBL" id="JAERQG010000001">
    <property type="protein sequence ID" value="MBL0764521.1"/>
    <property type="molecule type" value="Genomic_DNA"/>
</dbReference>
<name>A0A937AD73_9BACT</name>
<dbReference type="Gene3D" id="3.30.1330.60">
    <property type="entry name" value="OmpA-like domain"/>
    <property type="match status" value="1"/>
</dbReference>
<comment type="caution">
    <text evidence="7">The sequence shown here is derived from an EMBL/GenBank/DDBJ whole genome shotgun (WGS) entry which is preliminary data.</text>
</comment>
<dbReference type="AlphaFoldDB" id="A0A937AD73"/>
<gene>
    <name evidence="7" type="ORF">JKP34_04600</name>
</gene>
<dbReference type="CDD" id="cd07185">
    <property type="entry name" value="OmpA_C-like"/>
    <property type="match status" value="1"/>
</dbReference>
<evidence type="ECO:0000313" key="8">
    <source>
        <dbReference type="Proteomes" id="UP000642920"/>
    </source>
</evidence>
<evidence type="ECO:0000313" key="7">
    <source>
        <dbReference type="EMBL" id="MBL0764521.1"/>
    </source>
</evidence>
<dbReference type="InterPro" id="IPR006665">
    <property type="entry name" value="OmpA-like"/>
</dbReference>
<dbReference type="Pfam" id="PF07676">
    <property type="entry name" value="PD40"/>
    <property type="match status" value="1"/>
</dbReference>
<reference evidence="7" key="1">
    <citation type="submission" date="2021-01" db="EMBL/GenBank/DDBJ databases">
        <title>Marivirga sp. nov., isolated from intertidal surface sediments.</title>
        <authorList>
            <person name="Zhang M."/>
        </authorList>
    </citation>
    <scope>NUCLEOTIDE SEQUENCE</scope>
    <source>
        <strain evidence="7">SM1354</strain>
    </source>
</reference>
<dbReference type="PANTHER" id="PTHR30329:SF21">
    <property type="entry name" value="LIPOPROTEIN YIAD-RELATED"/>
    <property type="match status" value="1"/>
</dbReference>
<proteinExistence type="predicted"/>
<feature type="chain" id="PRO_5038033640" evidence="5">
    <location>
        <begin position="24"/>
        <end position="671"/>
    </location>
</feature>
<dbReference type="Pfam" id="PF25900">
    <property type="entry name" value="PAPPA"/>
    <property type="match status" value="1"/>
</dbReference>
<dbReference type="GO" id="GO:0009279">
    <property type="term" value="C:cell outer membrane"/>
    <property type="evidence" value="ECO:0007669"/>
    <property type="project" value="UniProtKB-SubCell"/>
</dbReference>
<evidence type="ECO:0000256" key="5">
    <source>
        <dbReference type="SAM" id="SignalP"/>
    </source>
</evidence>
<dbReference type="PROSITE" id="PS51123">
    <property type="entry name" value="OMPA_2"/>
    <property type="match status" value="1"/>
</dbReference>
<dbReference type="InterPro" id="IPR050330">
    <property type="entry name" value="Bact_OuterMem_StrucFunc"/>
</dbReference>
<evidence type="ECO:0000256" key="4">
    <source>
        <dbReference type="PROSITE-ProRule" id="PRU00473"/>
    </source>
</evidence>
<feature type="domain" description="OmpA-like" evidence="6">
    <location>
        <begin position="557"/>
        <end position="671"/>
    </location>
</feature>
<dbReference type="PANTHER" id="PTHR30329">
    <property type="entry name" value="STATOR ELEMENT OF FLAGELLAR MOTOR COMPLEX"/>
    <property type="match status" value="1"/>
</dbReference>
<dbReference type="InterPro" id="IPR011659">
    <property type="entry name" value="WD40"/>
</dbReference>
<evidence type="ECO:0000256" key="1">
    <source>
        <dbReference type="ARBA" id="ARBA00004442"/>
    </source>
</evidence>
<keyword evidence="2 4" id="KW-0472">Membrane</keyword>
<dbReference type="Gene3D" id="2.60.40.1120">
    <property type="entry name" value="Carboxypeptidase-like, regulatory domain"/>
    <property type="match status" value="1"/>
</dbReference>
<dbReference type="RefSeq" id="WP_201918168.1">
    <property type="nucleotide sequence ID" value="NZ_JAERQG010000001.1"/>
</dbReference>
<dbReference type="Proteomes" id="UP000642920">
    <property type="component" value="Unassembled WGS sequence"/>
</dbReference>
<comment type="subcellular location">
    <subcellularLocation>
        <location evidence="1">Cell outer membrane</location>
    </subcellularLocation>
</comment>
<dbReference type="InterPro" id="IPR058897">
    <property type="entry name" value="PAPPA_SD_C"/>
</dbReference>
<dbReference type="PRINTS" id="PR01021">
    <property type="entry name" value="OMPADOMAIN"/>
</dbReference>
<dbReference type="Pfam" id="PF00691">
    <property type="entry name" value="OmpA"/>
    <property type="match status" value="1"/>
</dbReference>
<protein>
    <submittedName>
        <fullName evidence="7">OmpA family protein</fullName>
    </submittedName>
</protein>